<evidence type="ECO:0000313" key="2">
    <source>
        <dbReference type="EMBL" id="OEU16644.1"/>
    </source>
</evidence>
<dbReference type="Gene3D" id="3.90.1410.10">
    <property type="entry name" value="set domain protein methyltransferase, domain 1"/>
    <property type="match status" value="1"/>
</dbReference>
<dbReference type="OrthoDB" id="341421at2759"/>
<name>A0A1E7FES9_9STRA</name>
<accession>A0A1E7FES9</accession>
<dbReference type="CDD" id="cd10527">
    <property type="entry name" value="SET_LSMT"/>
    <property type="match status" value="1"/>
</dbReference>
<feature type="domain" description="SET" evidence="1">
    <location>
        <begin position="29"/>
        <end position="308"/>
    </location>
</feature>
<dbReference type="KEGG" id="fcy:FRACYDRAFT_225789"/>
<dbReference type="PANTHER" id="PTHR13271:SF151">
    <property type="entry name" value="SET DOMAIN-CONTAINING PROTEIN 4"/>
    <property type="match status" value="1"/>
</dbReference>
<dbReference type="InterPro" id="IPR046341">
    <property type="entry name" value="SET_dom_sf"/>
</dbReference>
<gene>
    <name evidence="2" type="ORF">FRACYDRAFT_225789</name>
</gene>
<proteinExistence type="predicted"/>
<organism evidence="2 3">
    <name type="scientific">Fragilariopsis cylindrus CCMP1102</name>
    <dbReference type="NCBI Taxonomy" id="635003"/>
    <lineage>
        <taxon>Eukaryota</taxon>
        <taxon>Sar</taxon>
        <taxon>Stramenopiles</taxon>
        <taxon>Ochrophyta</taxon>
        <taxon>Bacillariophyta</taxon>
        <taxon>Bacillariophyceae</taxon>
        <taxon>Bacillariophycidae</taxon>
        <taxon>Bacillariales</taxon>
        <taxon>Bacillariaceae</taxon>
        <taxon>Fragilariopsis</taxon>
    </lineage>
</organism>
<sequence length="352" mass="40186">MLKPNRLTLWEKYLDLLTWLKQRDATINECLEIKESSQGQGYGLYVNKSIPKDELLFSIPRSLWVTMDKATSSTEDGDDEFGDTLKALIEKAGPGGATVSLACYMAKEYILLCLEEEEENQSSRWGPYFKTLPWKRGINNQEHILFWPNEKIETLLKGSLCYEEARSLRKEVSFSIKVLGPLLKKSINVSRGQKTTKNVFEQITSILPWRKVQEDNGENDVVDDKIISDAIKGAFVNLLTRSFLDDDENEKLVPLLDLMQHSNTPNVSLKVVKIKSSSTSEDTGVDTVVEVRANCDIDAGLEMFNQYRSEEEESMPYARFFTRFGFVPGIMEPMENLLIDKSPIFWPKKVEV</sequence>
<protein>
    <submittedName>
        <fullName evidence="2">SET domain-containing protein</fullName>
    </submittedName>
</protein>
<dbReference type="Pfam" id="PF00856">
    <property type="entry name" value="SET"/>
    <property type="match status" value="1"/>
</dbReference>
<dbReference type="InterPro" id="IPR001214">
    <property type="entry name" value="SET_dom"/>
</dbReference>
<dbReference type="InParanoid" id="A0A1E7FES9"/>
<dbReference type="EMBL" id="KV784358">
    <property type="protein sequence ID" value="OEU16644.1"/>
    <property type="molecule type" value="Genomic_DNA"/>
</dbReference>
<evidence type="ECO:0000313" key="3">
    <source>
        <dbReference type="Proteomes" id="UP000095751"/>
    </source>
</evidence>
<evidence type="ECO:0000259" key="1">
    <source>
        <dbReference type="PROSITE" id="PS50280"/>
    </source>
</evidence>
<dbReference type="AlphaFoldDB" id="A0A1E7FES9"/>
<dbReference type="SUPFAM" id="SSF82199">
    <property type="entry name" value="SET domain"/>
    <property type="match status" value="1"/>
</dbReference>
<reference evidence="2 3" key="1">
    <citation type="submission" date="2016-09" db="EMBL/GenBank/DDBJ databases">
        <title>Extensive genetic diversity and differential bi-allelic expression allows diatom success in the polar Southern Ocean.</title>
        <authorList>
            <consortium name="DOE Joint Genome Institute"/>
            <person name="Mock T."/>
            <person name="Otillar R.P."/>
            <person name="Strauss J."/>
            <person name="Dupont C."/>
            <person name="Frickenhaus S."/>
            <person name="Maumus F."/>
            <person name="Mcmullan M."/>
            <person name="Sanges R."/>
            <person name="Schmutz J."/>
            <person name="Toseland A."/>
            <person name="Valas R."/>
            <person name="Veluchamy A."/>
            <person name="Ward B.J."/>
            <person name="Allen A."/>
            <person name="Barry K."/>
            <person name="Falciatore A."/>
            <person name="Ferrante M."/>
            <person name="Fortunato A.E."/>
            <person name="Gloeckner G."/>
            <person name="Gruber A."/>
            <person name="Hipkin R."/>
            <person name="Janech M."/>
            <person name="Kroth P."/>
            <person name="Leese F."/>
            <person name="Lindquist E."/>
            <person name="Lyon B.R."/>
            <person name="Martin J."/>
            <person name="Mayer C."/>
            <person name="Parker M."/>
            <person name="Quesneville H."/>
            <person name="Raymond J."/>
            <person name="Uhlig C."/>
            <person name="Valentin K.U."/>
            <person name="Worden A.Z."/>
            <person name="Armbrust E.V."/>
            <person name="Bowler C."/>
            <person name="Green B."/>
            <person name="Moulton V."/>
            <person name="Van Oosterhout C."/>
            <person name="Grigoriev I."/>
        </authorList>
    </citation>
    <scope>NUCLEOTIDE SEQUENCE [LARGE SCALE GENOMIC DNA]</scope>
    <source>
        <strain evidence="2 3">CCMP1102</strain>
    </source>
</reference>
<dbReference type="GO" id="GO:0016279">
    <property type="term" value="F:protein-lysine N-methyltransferase activity"/>
    <property type="evidence" value="ECO:0007669"/>
    <property type="project" value="TreeGrafter"/>
</dbReference>
<dbReference type="InterPro" id="IPR050600">
    <property type="entry name" value="SETD3_SETD6_MTase"/>
</dbReference>
<dbReference type="PROSITE" id="PS50280">
    <property type="entry name" value="SET"/>
    <property type="match status" value="1"/>
</dbReference>
<keyword evidence="3" id="KW-1185">Reference proteome</keyword>
<dbReference type="PANTHER" id="PTHR13271">
    <property type="entry name" value="UNCHARACTERIZED PUTATIVE METHYLTRANSFERASE"/>
    <property type="match status" value="1"/>
</dbReference>
<dbReference type="Proteomes" id="UP000095751">
    <property type="component" value="Unassembled WGS sequence"/>
</dbReference>